<sequence length="223" mass="24077">MPSCLTRLFRFARRRVFANSTTGCIATLLPWFETGPAVNEKTRPQQRNCRDGCRPQGSRSWAAAKTTCEQRTTSQVPSKAATFSAVPTLEALSLRGVTACVVTGSGGEATRLVRWWKCDVRGSGGDAGGQRANYGVRTAELKARRECVNERWRFRGIVQGACGQRAGVEDGWTGGEAKTRSEDCDGGVCALQMGRAARSGRELSRWGGRGGGRERRGGEGEEG</sequence>
<reference evidence="2" key="1">
    <citation type="journal article" date="2020" name="Stud. Mycol.">
        <title>101 Dothideomycetes genomes: a test case for predicting lifestyles and emergence of pathogens.</title>
        <authorList>
            <person name="Haridas S."/>
            <person name="Albert R."/>
            <person name="Binder M."/>
            <person name="Bloem J."/>
            <person name="Labutti K."/>
            <person name="Salamov A."/>
            <person name="Andreopoulos B."/>
            <person name="Baker S."/>
            <person name="Barry K."/>
            <person name="Bills G."/>
            <person name="Bluhm B."/>
            <person name="Cannon C."/>
            <person name="Castanera R."/>
            <person name="Culley D."/>
            <person name="Daum C."/>
            <person name="Ezra D."/>
            <person name="Gonzalez J."/>
            <person name="Henrissat B."/>
            <person name="Kuo A."/>
            <person name="Liang C."/>
            <person name="Lipzen A."/>
            <person name="Lutzoni F."/>
            <person name="Magnuson J."/>
            <person name="Mondo S."/>
            <person name="Nolan M."/>
            <person name="Ohm R."/>
            <person name="Pangilinan J."/>
            <person name="Park H.-J."/>
            <person name="Ramirez L."/>
            <person name="Alfaro M."/>
            <person name="Sun H."/>
            <person name="Tritt A."/>
            <person name="Yoshinaga Y."/>
            <person name="Zwiers L.-H."/>
            <person name="Turgeon B."/>
            <person name="Goodwin S."/>
            <person name="Spatafora J."/>
            <person name="Crous P."/>
            <person name="Grigoriev I."/>
        </authorList>
    </citation>
    <scope>NUCLEOTIDE SEQUENCE</scope>
    <source>
        <strain evidence="2">CBS 109.77</strain>
    </source>
</reference>
<evidence type="ECO:0000313" key="2">
    <source>
        <dbReference type="EMBL" id="KAF2795894.1"/>
    </source>
</evidence>
<accession>A0A6A6XI72</accession>
<name>A0A6A6XI72_9PLEO</name>
<gene>
    <name evidence="2" type="ORF">K505DRAFT_6622</name>
</gene>
<feature type="region of interest" description="Disordered" evidence="1">
    <location>
        <begin position="198"/>
        <end position="223"/>
    </location>
</feature>
<keyword evidence="3" id="KW-1185">Reference proteome</keyword>
<organism evidence="2 3">
    <name type="scientific">Melanomma pulvis-pyrius CBS 109.77</name>
    <dbReference type="NCBI Taxonomy" id="1314802"/>
    <lineage>
        <taxon>Eukaryota</taxon>
        <taxon>Fungi</taxon>
        <taxon>Dikarya</taxon>
        <taxon>Ascomycota</taxon>
        <taxon>Pezizomycotina</taxon>
        <taxon>Dothideomycetes</taxon>
        <taxon>Pleosporomycetidae</taxon>
        <taxon>Pleosporales</taxon>
        <taxon>Melanommataceae</taxon>
        <taxon>Melanomma</taxon>
    </lineage>
</organism>
<dbReference type="Proteomes" id="UP000799757">
    <property type="component" value="Unassembled WGS sequence"/>
</dbReference>
<evidence type="ECO:0000256" key="1">
    <source>
        <dbReference type="SAM" id="MobiDB-lite"/>
    </source>
</evidence>
<dbReference type="AlphaFoldDB" id="A0A6A6XI72"/>
<dbReference type="EMBL" id="MU001845">
    <property type="protein sequence ID" value="KAF2795894.1"/>
    <property type="molecule type" value="Genomic_DNA"/>
</dbReference>
<feature type="compositionally biased region" description="Basic and acidic residues" evidence="1">
    <location>
        <begin position="211"/>
        <end position="223"/>
    </location>
</feature>
<protein>
    <submittedName>
        <fullName evidence="2">Uncharacterized protein</fullName>
    </submittedName>
</protein>
<proteinExistence type="predicted"/>
<evidence type="ECO:0000313" key="3">
    <source>
        <dbReference type="Proteomes" id="UP000799757"/>
    </source>
</evidence>